<dbReference type="PANTHER" id="PTHR23359">
    <property type="entry name" value="NUCLEOTIDE KINASE"/>
    <property type="match status" value="1"/>
</dbReference>
<dbReference type="NCBIfam" id="NF001381">
    <property type="entry name" value="PRK00279.1-3"/>
    <property type="match status" value="1"/>
</dbReference>
<proteinExistence type="inferred from homology"/>
<evidence type="ECO:0000256" key="4">
    <source>
        <dbReference type="ARBA" id="ARBA00022777"/>
    </source>
</evidence>
<name>A0A1H2LFC6_9ACTO</name>
<evidence type="ECO:0000313" key="9">
    <source>
        <dbReference type="Proteomes" id="UP000214355"/>
    </source>
</evidence>
<organism evidence="8 9">
    <name type="scientific">Arcanobacterium phocae</name>
    <dbReference type="NCBI Taxonomy" id="131112"/>
    <lineage>
        <taxon>Bacteria</taxon>
        <taxon>Bacillati</taxon>
        <taxon>Actinomycetota</taxon>
        <taxon>Actinomycetes</taxon>
        <taxon>Actinomycetales</taxon>
        <taxon>Actinomycetaceae</taxon>
        <taxon>Arcanobacterium</taxon>
    </lineage>
</organism>
<protein>
    <recommendedName>
        <fullName evidence="5 7">Adenylate kinase</fullName>
        <shortName evidence="5">AK</shortName>
        <ecNumber evidence="5 7">2.7.4.3</ecNumber>
    </recommendedName>
    <alternativeName>
        <fullName evidence="5">ATP-AMP transphosphorylase</fullName>
    </alternativeName>
    <alternativeName>
        <fullName evidence="5">ATP:AMP phosphotransferase</fullName>
    </alternativeName>
    <alternativeName>
        <fullName evidence="5">Adenylate monophosphate kinase</fullName>
    </alternativeName>
</protein>
<reference evidence="9" key="1">
    <citation type="submission" date="2016-10" db="EMBL/GenBank/DDBJ databases">
        <authorList>
            <person name="Varghese N."/>
            <person name="Submissions S."/>
        </authorList>
    </citation>
    <scope>NUCLEOTIDE SEQUENCE [LARGE SCALE GENOMIC DNA]</scope>
    <source>
        <strain evidence="9">DSM 10002</strain>
    </source>
</reference>
<feature type="binding site" evidence="5">
    <location>
        <position position="33"/>
    </location>
    <ligand>
        <name>AMP</name>
        <dbReference type="ChEBI" id="CHEBI:456215"/>
    </ligand>
</feature>
<keyword evidence="2 5" id="KW-0545">Nucleotide biosynthesis</keyword>
<dbReference type="PROSITE" id="PS00113">
    <property type="entry name" value="ADENYLATE_KINASE"/>
    <property type="match status" value="1"/>
</dbReference>
<feature type="binding site" evidence="5">
    <location>
        <position position="174"/>
    </location>
    <ligand>
        <name>ATP</name>
        <dbReference type="ChEBI" id="CHEBI:30616"/>
    </ligand>
</feature>
<evidence type="ECO:0000256" key="2">
    <source>
        <dbReference type="ARBA" id="ARBA00022727"/>
    </source>
</evidence>
<evidence type="ECO:0000313" key="8">
    <source>
        <dbReference type="EMBL" id="SDU79435.1"/>
    </source>
</evidence>
<dbReference type="EMBL" id="LT629804">
    <property type="protein sequence ID" value="SDU79435.1"/>
    <property type="molecule type" value="Genomic_DNA"/>
</dbReference>
<feature type="binding site" evidence="5">
    <location>
        <begin position="59"/>
        <end position="61"/>
    </location>
    <ligand>
        <name>AMP</name>
        <dbReference type="ChEBI" id="CHEBI:456215"/>
    </ligand>
</feature>
<evidence type="ECO:0000256" key="6">
    <source>
        <dbReference type="RuleBase" id="RU003330"/>
    </source>
</evidence>
<dbReference type="RefSeq" id="WP_091280290.1">
    <property type="nucleotide sequence ID" value="NZ_LT629804.1"/>
</dbReference>
<dbReference type="GO" id="GO:0004017">
    <property type="term" value="F:AMP kinase activity"/>
    <property type="evidence" value="ECO:0007669"/>
    <property type="project" value="UniProtKB-UniRule"/>
</dbReference>
<dbReference type="NCBIfam" id="NF011100">
    <property type="entry name" value="PRK14527.1"/>
    <property type="match status" value="1"/>
</dbReference>
<feature type="binding site" evidence="5">
    <location>
        <position position="135"/>
    </location>
    <ligand>
        <name>AMP</name>
        <dbReference type="ChEBI" id="CHEBI:456215"/>
    </ligand>
</feature>
<feature type="binding site" evidence="5">
    <location>
        <begin position="87"/>
        <end position="90"/>
    </location>
    <ligand>
        <name>AMP</name>
        <dbReference type="ChEBI" id="CHEBI:456215"/>
    </ligand>
</feature>
<feature type="binding site" evidence="5">
    <location>
        <position position="94"/>
    </location>
    <ligand>
        <name>AMP</name>
        <dbReference type="ChEBI" id="CHEBI:456215"/>
    </ligand>
</feature>
<dbReference type="GO" id="GO:0005524">
    <property type="term" value="F:ATP binding"/>
    <property type="evidence" value="ECO:0007669"/>
    <property type="project" value="UniProtKB-UniRule"/>
</dbReference>
<dbReference type="STRING" id="131112.SAMN04489737_0873"/>
<feature type="binding site" evidence="5">
    <location>
        <position position="146"/>
    </location>
    <ligand>
        <name>AMP</name>
        <dbReference type="ChEBI" id="CHEBI:456215"/>
    </ligand>
</feature>
<keyword evidence="5" id="KW-0963">Cytoplasm</keyword>
<dbReference type="InterPro" id="IPR000850">
    <property type="entry name" value="Adenylat/UMP-CMP_kin"/>
</dbReference>
<comment type="subunit">
    <text evidence="5 7">Monomer.</text>
</comment>
<dbReference type="Gene3D" id="3.40.50.300">
    <property type="entry name" value="P-loop containing nucleotide triphosphate hydrolases"/>
    <property type="match status" value="1"/>
</dbReference>
<comment type="catalytic activity">
    <reaction evidence="5 7">
        <text>AMP + ATP = 2 ADP</text>
        <dbReference type="Rhea" id="RHEA:12973"/>
        <dbReference type="ChEBI" id="CHEBI:30616"/>
        <dbReference type="ChEBI" id="CHEBI:456215"/>
        <dbReference type="ChEBI" id="CHEBI:456216"/>
        <dbReference type="EC" id="2.7.4.3"/>
    </reaction>
</comment>
<dbReference type="NCBIfam" id="NF011101">
    <property type="entry name" value="PRK14528.1"/>
    <property type="match status" value="1"/>
</dbReference>
<accession>A0A1H2LFC6</accession>
<dbReference type="SUPFAM" id="SSF52540">
    <property type="entry name" value="P-loop containing nucleoside triphosphate hydrolases"/>
    <property type="match status" value="1"/>
</dbReference>
<evidence type="ECO:0000256" key="1">
    <source>
        <dbReference type="ARBA" id="ARBA00022679"/>
    </source>
</evidence>
<comment type="subcellular location">
    <subcellularLocation>
        <location evidence="5 7">Cytoplasm</location>
    </subcellularLocation>
</comment>
<dbReference type="NCBIfam" id="NF011105">
    <property type="entry name" value="PRK14532.1"/>
    <property type="match status" value="1"/>
</dbReference>
<dbReference type="EC" id="2.7.4.3" evidence="5 7"/>
<feature type="binding site" evidence="5">
    <location>
        <begin position="12"/>
        <end position="17"/>
    </location>
    <ligand>
        <name>ATP</name>
        <dbReference type="ChEBI" id="CHEBI:30616"/>
    </ligand>
</feature>
<dbReference type="AlphaFoldDB" id="A0A1H2LFC6"/>
<dbReference type="Pfam" id="PF00406">
    <property type="entry name" value="ADK"/>
    <property type="match status" value="1"/>
</dbReference>
<keyword evidence="3 5" id="KW-0547">Nucleotide-binding</keyword>
<feature type="binding site" evidence="5">
    <location>
        <position position="38"/>
    </location>
    <ligand>
        <name>AMP</name>
        <dbReference type="ChEBI" id="CHEBI:456215"/>
    </ligand>
</feature>
<keyword evidence="1 5" id="KW-0808">Transferase</keyword>
<comment type="similarity">
    <text evidence="5 6">Belongs to the adenylate kinase family.</text>
</comment>
<dbReference type="OrthoDB" id="9805030at2"/>
<dbReference type="HAMAP" id="MF_00235">
    <property type="entry name" value="Adenylate_kinase_Adk"/>
    <property type="match status" value="1"/>
</dbReference>
<keyword evidence="5 7" id="KW-0067">ATP-binding</keyword>
<feature type="binding site" evidence="5">
    <location>
        <position position="129"/>
    </location>
    <ligand>
        <name>ATP</name>
        <dbReference type="ChEBI" id="CHEBI:30616"/>
    </ligand>
</feature>
<comment type="caution">
    <text evidence="5">Lacks conserved residue(s) required for the propagation of feature annotation.</text>
</comment>
<dbReference type="UniPathway" id="UPA00588">
    <property type="reaction ID" value="UER00649"/>
</dbReference>
<keyword evidence="4 5" id="KW-0418">Kinase</keyword>
<dbReference type="Proteomes" id="UP000214355">
    <property type="component" value="Chromosome I"/>
</dbReference>
<comment type="pathway">
    <text evidence="5">Purine metabolism; AMP biosynthesis via salvage pathway; AMP from ADP: step 1/1.</text>
</comment>
<evidence type="ECO:0000256" key="7">
    <source>
        <dbReference type="RuleBase" id="RU003331"/>
    </source>
</evidence>
<dbReference type="NCBIfam" id="NF011104">
    <property type="entry name" value="PRK14531.1"/>
    <property type="match status" value="1"/>
</dbReference>
<dbReference type="InterPro" id="IPR033690">
    <property type="entry name" value="Adenylat_kinase_CS"/>
</dbReference>
<dbReference type="GO" id="GO:0044209">
    <property type="term" value="P:AMP salvage"/>
    <property type="evidence" value="ECO:0007669"/>
    <property type="project" value="UniProtKB-UniRule"/>
</dbReference>
<evidence type="ECO:0000256" key="5">
    <source>
        <dbReference type="HAMAP-Rule" id="MF_00235"/>
    </source>
</evidence>
<evidence type="ECO:0000256" key="3">
    <source>
        <dbReference type="ARBA" id="ARBA00022741"/>
    </source>
</evidence>
<gene>
    <name evidence="5" type="primary">adk</name>
    <name evidence="8" type="ORF">SAMN04489737_0873</name>
</gene>
<feature type="region of interest" description="NMP" evidence="5">
    <location>
        <begin position="32"/>
        <end position="61"/>
    </location>
</feature>
<comment type="domain">
    <text evidence="5">Consists of three domains, a large central CORE domain and two small peripheral domains, NMPbind and LID, which undergo movements during catalysis. The LID domain closes over the site of phosphoryl transfer upon ATP binding. Assembling and dissambling the active center during each catalytic cycle provides an effective means to prevent ATP hydrolysis.</text>
</comment>
<comment type="function">
    <text evidence="5">Catalyzes the reversible transfer of the terminal phosphate group between ATP and AMP. Plays an important role in cellular energy homeostasis and in adenine nucleotide metabolism.</text>
</comment>
<dbReference type="GO" id="GO:0005737">
    <property type="term" value="C:cytoplasm"/>
    <property type="evidence" value="ECO:0007669"/>
    <property type="project" value="UniProtKB-SubCell"/>
</dbReference>
<dbReference type="PRINTS" id="PR00094">
    <property type="entry name" value="ADENYLTKNASE"/>
</dbReference>
<keyword evidence="9" id="KW-1185">Reference proteome</keyword>
<dbReference type="InterPro" id="IPR027417">
    <property type="entry name" value="P-loop_NTPase"/>
</dbReference>
<dbReference type="CDD" id="cd01428">
    <property type="entry name" value="ADK"/>
    <property type="match status" value="1"/>
</dbReference>
<sequence length="194" mass="20922">MSFRLILTGAPGAGKGTQAGAVSEALGIPAISTGEIFRAEIANKSDIGLEAQRYISAGNLVPDTVTNEIVRRRLAQPDTVNGFLLDGYPRTLEQIEALDSMLAENDQSMDAMIVIAIPDEEVEGRLLKRAEIEGRADDTPEVIAHRVAVYHEATEPIIEAYRKRGKLVTIDGIGTIEEVRSRIVAGVKESLGIN</sequence>
<dbReference type="GeneID" id="65344611"/>